<dbReference type="GO" id="GO:0022900">
    <property type="term" value="P:electron transport chain"/>
    <property type="evidence" value="ECO:0007669"/>
    <property type="project" value="InterPro"/>
</dbReference>
<dbReference type="GO" id="GO:0009055">
    <property type="term" value="F:electron transfer activity"/>
    <property type="evidence" value="ECO:0007669"/>
    <property type="project" value="InterPro"/>
</dbReference>
<evidence type="ECO:0000313" key="2">
    <source>
        <dbReference type="Proteomes" id="UP000548867"/>
    </source>
</evidence>
<dbReference type="EMBL" id="JACIDX010000022">
    <property type="protein sequence ID" value="MBB3957369.1"/>
    <property type="molecule type" value="Genomic_DNA"/>
</dbReference>
<keyword evidence="2" id="KW-1185">Reference proteome</keyword>
<dbReference type="Gene3D" id="1.20.120.10">
    <property type="entry name" value="Cytochrome c/b562"/>
    <property type="match status" value="1"/>
</dbReference>
<dbReference type="Pfam" id="PF01322">
    <property type="entry name" value="Cytochrom_C_2"/>
    <property type="match status" value="1"/>
</dbReference>
<evidence type="ECO:0000313" key="1">
    <source>
        <dbReference type="EMBL" id="MBB3957369.1"/>
    </source>
</evidence>
<dbReference type="AlphaFoldDB" id="A0A7W6G7X2"/>
<dbReference type="InterPro" id="IPR002321">
    <property type="entry name" value="Cyt_c_II"/>
</dbReference>
<dbReference type="Proteomes" id="UP000548867">
    <property type="component" value="Unassembled WGS sequence"/>
</dbReference>
<sequence length="180" mass="19318">MADWKLLGMAALVPMAVLTQGAVKPAPKGPVVVYSEMHDHVAAKAQVLWDITNATLDDEGNPSAKKMKPADWIKLKAALADLSASLNRLGGAKSFVVRGPGQKILDEDTTGGAKPADIQHHIDANPAGFRQYATALARQIDGIGKAADRRDLKTVYEAASELDGQCETCHQTFWFPKDAQ</sequence>
<reference evidence="1 2" key="1">
    <citation type="submission" date="2020-08" db="EMBL/GenBank/DDBJ databases">
        <title>Genomic Encyclopedia of Type Strains, Phase IV (KMG-IV): sequencing the most valuable type-strain genomes for metagenomic binning, comparative biology and taxonomic classification.</title>
        <authorList>
            <person name="Goeker M."/>
        </authorList>
    </citation>
    <scope>NUCLEOTIDE SEQUENCE [LARGE SCALE GENOMIC DNA]</scope>
    <source>
        <strain evidence="1 2">DSM 27057</strain>
    </source>
</reference>
<accession>A0A7W6G7X2</accession>
<dbReference type="GO" id="GO:0005506">
    <property type="term" value="F:iron ion binding"/>
    <property type="evidence" value="ECO:0007669"/>
    <property type="project" value="InterPro"/>
</dbReference>
<name>A0A7W6G7X2_9SPHN</name>
<dbReference type="RefSeq" id="WP_183628604.1">
    <property type="nucleotide sequence ID" value="NZ_JACIDX010000022.1"/>
</dbReference>
<proteinExistence type="predicted"/>
<protein>
    <submittedName>
        <fullName evidence="1">Cytochrome c556</fullName>
    </submittedName>
</protein>
<comment type="caution">
    <text evidence="1">The sequence shown here is derived from an EMBL/GenBank/DDBJ whole genome shotgun (WGS) entry which is preliminary data.</text>
</comment>
<dbReference type="SUPFAM" id="SSF47175">
    <property type="entry name" value="Cytochromes"/>
    <property type="match status" value="1"/>
</dbReference>
<dbReference type="InterPro" id="IPR010980">
    <property type="entry name" value="Cyt_c/b562"/>
</dbReference>
<dbReference type="GO" id="GO:0020037">
    <property type="term" value="F:heme binding"/>
    <property type="evidence" value="ECO:0007669"/>
    <property type="project" value="InterPro"/>
</dbReference>
<organism evidence="1 2">
    <name type="scientific">Novosphingobium sediminicola</name>
    <dbReference type="NCBI Taxonomy" id="563162"/>
    <lineage>
        <taxon>Bacteria</taxon>
        <taxon>Pseudomonadati</taxon>
        <taxon>Pseudomonadota</taxon>
        <taxon>Alphaproteobacteria</taxon>
        <taxon>Sphingomonadales</taxon>
        <taxon>Sphingomonadaceae</taxon>
        <taxon>Novosphingobium</taxon>
    </lineage>
</organism>
<gene>
    <name evidence="1" type="ORF">GGR38_004343</name>
</gene>